<keyword evidence="3" id="KW-1185">Reference proteome</keyword>
<evidence type="ECO:0000313" key="2">
    <source>
        <dbReference type="EMBL" id="AGT13550.1"/>
    </source>
</evidence>
<reference evidence="2" key="1">
    <citation type="submission" date="2013-11" db="EMBL/GenBank/DDBJ databases">
        <authorList>
            <person name="Acha N."/>
            <person name="Ahmed A.J."/>
            <person name="Andrew J.C."/>
            <person name="Arusuraire T."/>
            <person name="Auman J.C."/>
            <person name="Badar F."/>
            <person name="Bello R."/>
            <person name="Bernabe S.M."/>
            <person name="Boateng S.K."/>
            <person name="Brawn M.S."/>
            <person name="Calos M.G."/>
            <person name="Chambers B.M."/>
            <person name="Chan S.K."/>
            <person name="Cheaves M."/>
            <person name="Cleary N.C."/>
            <person name="Czawlytko E.C."/>
            <person name="Gabriel T.W."/>
            <person name="Gao W."/>
            <person name="Gnatt I.Y."/>
            <person name="Gopala-Rao A.K."/>
            <person name="Group B.L."/>
            <person name="Haile S."/>
            <person name="Haupt C.W."/>
            <person name="Heinke M.L."/>
            <person name="Hodgson J.S."/>
            <person name="Howarth S.M."/>
            <person name="Ierardi B.R."/>
            <person name="Jacob-Sampson D.C."/>
            <person name="Jayasinghe N.S."/>
            <person name="Jiang A."/>
            <person name="Jones M."/>
            <person name="Kharel N."/>
            <person name="Kim E.H."/>
            <person name="Kim J.S."/>
            <person name="Kim J.S."/>
            <person name="Kim M."/>
            <person name="Kim T.W."/>
            <person name="Kim Y."/>
            <person name="Kirchner B.E."/>
            <person name="Ko E."/>
            <person name="Kumar A."/>
            <person name="Le D.N."/>
            <person name="Lo A."/>
            <person name="Lynott E.M."/>
            <person name="Mahmood A."/>
            <person name="Manzoor I.S."/>
            <person name="Marano G.L."/>
            <person name="Margulies Z.J."/>
            <person name="Mathew S."/>
            <person name="McClure A.L."/>
            <person name="McCollum B.J."/>
            <person name="Mckee R.C."/>
            <person name="Menisher T.W."/>
            <person name="Monroe M.K."/>
            <person name="Mosenkis E.V."/>
            <person name="Nagaradona C."/>
            <person name="Nelson V.D."/>
            <person name="Nnadi N.D."/>
            <person name="Okolo C."/>
            <person name="Opene B.A."/>
            <person name="Parmanov M."/>
            <person name="Parsons M.J."/>
            <person name="Patel D.B."/>
            <person name="Pham M."/>
            <person name="Raza S."/>
            <person name="Rein A.J."/>
            <person name="Retnakumar V."/>
            <person name="Seidman L.M."/>
            <person name="Sexton M.Jr."/>
            <person name="Shaw C.A."/>
            <person name="Sheth S.N."/>
            <person name="Shu C.W."/>
            <person name="Smith K.M."/>
            <person name="Tailor D.I."/>
            <person name="Teklu-Haile Y."/>
            <person name="Tewelde B.Z."/>
            <person name="Threatt J.C."/>
            <person name="Tong M.V."/>
            <person name="Turner K.N."/>
            <person name="Velasco R.T."/>
            <person name="Venida A.C."/>
            <person name="Walker L.M."/>
            <person name="Way M."/>
            <person name="Williams K.L."/>
            <person name="Witczak R.W."/>
            <person name="Won D."/>
            <person name="Zifa S."/>
            <person name="Zimmerman J.N."/>
            <person name="Adediran T.Y."/>
            <person name="Jeon M.-H."/>
            <person name="Shah M.R."/>
            <person name="Abete L.P."/>
            <person name="Cortes N."/>
            <person name="Nunn R."/>
            <person name="Somasundaram P."/>
            <person name="Caruso S.M."/>
            <person name="Erill I."/>
            <person name="Cresawn S.G."/>
            <person name="Russell D.A."/>
            <person name="Pope W.H."/>
            <person name="Jacobs-Sera D."/>
            <person name="Hendrix R.W."/>
            <person name="Hatfull G.F."/>
        </authorList>
    </citation>
    <scope>NUCLEOTIDE SEQUENCE [LARGE SCALE GENOMIC DNA]</scope>
</reference>
<accession>S5YCT7</accession>
<organism evidence="2 3">
    <name type="scientific">Bacillus phage Troll</name>
    <dbReference type="NCBI Taxonomy" id="1382932"/>
    <lineage>
        <taxon>Viruses</taxon>
        <taxon>Duplodnaviria</taxon>
        <taxon>Heunggongvirae</taxon>
        <taxon>Uroviricota</taxon>
        <taxon>Caudoviricetes</taxon>
        <taxon>Herelleviridae</taxon>
        <taxon>Bastillevirinae</taxon>
        <taxon>Bequatrovirus</taxon>
        <taxon>Bequatrovirus troll</taxon>
    </lineage>
</organism>
<evidence type="ECO:0000313" key="3">
    <source>
        <dbReference type="Proteomes" id="UP000015546"/>
    </source>
</evidence>
<gene>
    <name evidence="2" type="primary">189</name>
    <name evidence="2" type="ORF">TROLL_189</name>
</gene>
<dbReference type="GeneID" id="16575516"/>
<dbReference type="KEGG" id="vg:16575516"/>
<evidence type="ECO:0000256" key="1">
    <source>
        <dbReference type="SAM" id="MobiDB-lite"/>
    </source>
</evidence>
<sequence>MLKRNQKELSDMTKENPTTKTRENERLEQLKELLESETKKVHGISYFNDFFSKNHLVRSHIFKGDAVLEDNELRIGFFMRVDYNSFTELDNTLEWLVMNEAGDIPGYIAEGDVLDKPHLEEKISEGLSLFTADIVLNIKEPKIVFETVTIGGEEFVIARVWNRMPLGEDDFVEQSVNLLFGDADKFSFLSHLVGKELTIDDGLEVLDLIEEDNLLGKAVQGASFRDKVRGNDTFIGSHTEMIQVSRLFSGGYYFRSDVSTLQLDKKLLDTLTFTVELEKKIQSHRLVFKNDEVELAIYLEI</sequence>
<dbReference type="Proteomes" id="UP000015546">
    <property type="component" value="Segment"/>
</dbReference>
<feature type="region of interest" description="Disordered" evidence="1">
    <location>
        <begin position="1"/>
        <end position="23"/>
    </location>
</feature>
<feature type="compositionally biased region" description="Basic and acidic residues" evidence="1">
    <location>
        <begin position="1"/>
        <end position="14"/>
    </location>
</feature>
<name>S5YCT7_9CAUD</name>
<protein>
    <submittedName>
        <fullName evidence="2">Uncharacterized protein</fullName>
    </submittedName>
</protein>
<dbReference type="RefSeq" id="YP_008430973.1">
    <property type="nucleotide sequence ID" value="NC_022088.2"/>
</dbReference>
<proteinExistence type="predicted"/>
<dbReference type="EMBL" id="KF208639">
    <property type="protein sequence ID" value="AGT13550.1"/>
    <property type="molecule type" value="Genomic_DNA"/>
</dbReference>